<evidence type="ECO:0000313" key="1">
    <source>
        <dbReference type="EMBL" id="KAJ8132239.1"/>
    </source>
</evidence>
<reference evidence="1" key="1">
    <citation type="submission" date="2022-12" db="EMBL/GenBank/DDBJ databases">
        <title>Genome Sequence of Lasiodiplodia mahajangana.</title>
        <authorList>
            <person name="Buettner E."/>
        </authorList>
    </citation>
    <scope>NUCLEOTIDE SEQUENCE</scope>
    <source>
        <strain evidence="1">VT137</strain>
    </source>
</reference>
<evidence type="ECO:0000313" key="2">
    <source>
        <dbReference type="Proteomes" id="UP001153332"/>
    </source>
</evidence>
<name>A0ACC2JXT2_9PEZI</name>
<protein>
    <submittedName>
        <fullName evidence="1">Uncharacterized protein</fullName>
    </submittedName>
</protein>
<organism evidence="1 2">
    <name type="scientific">Lasiodiplodia mahajangana</name>
    <dbReference type="NCBI Taxonomy" id="1108764"/>
    <lineage>
        <taxon>Eukaryota</taxon>
        <taxon>Fungi</taxon>
        <taxon>Dikarya</taxon>
        <taxon>Ascomycota</taxon>
        <taxon>Pezizomycotina</taxon>
        <taxon>Dothideomycetes</taxon>
        <taxon>Dothideomycetes incertae sedis</taxon>
        <taxon>Botryosphaeriales</taxon>
        <taxon>Botryosphaeriaceae</taxon>
        <taxon>Lasiodiplodia</taxon>
    </lineage>
</organism>
<sequence>MQVLVMPCYEKAGFAQDRVQAQAKSGVAQVGFPVPGTVRASQRSGRHLTTALQEPLYFLNPVASSTSFRINCDAYTVTRAELSLIFDPRGTQPYAIKRQKSTHAIFAMNQIRAIQALNKREIENGVSPEASWHTDYRDTAFINFGGLPYELTEGDIITIFSQYGEPVFLKLARDKETGKSKGFGWLKYEDQRSCDLAVDNLGGADIAGRMLRVDHARYKALDDEDPEDFAIGWDDIQRKEKAAKGETVETEDEEEPEARRPMIKEEIELQKLIEEHDDDDPMKGFLVEEKKQEVEEALRRGNGQKEKKDRKHRHHHRSHHRSRRDGSEGRQDRRSRRDRTPVIEGGESRNGDVVTSPRKDGSRERERGKGGRRDDHERHLNGERRRDYGNEDRDRRRDHKPSDRRTNPHDDDDRDRDGDSIVLYALSIPRYNP</sequence>
<dbReference type="EMBL" id="JAPUUL010000160">
    <property type="protein sequence ID" value="KAJ8132239.1"/>
    <property type="molecule type" value="Genomic_DNA"/>
</dbReference>
<comment type="caution">
    <text evidence="1">The sequence shown here is derived from an EMBL/GenBank/DDBJ whole genome shotgun (WGS) entry which is preliminary data.</text>
</comment>
<accession>A0ACC2JXT2</accession>
<keyword evidence="2" id="KW-1185">Reference proteome</keyword>
<proteinExistence type="predicted"/>
<dbReference type="Proteomes" id="UP001153332">
    <property type="component" value="Unassembled WGS sequence"/>
</dbReference>
<gene>
    <name evidence="1" type="ORF">O1611_g1386</name>
</gene>